<reference evidence="2 3" key="1">
    <citation type="submission" date="2018-02" db="EMBL/GenBank/DDBJ databases">
        <title>Draft Genome of Achromobacter spanius stain 6.</title>
        <authorList>
            <person name="Gunasekera T.S."/>
            <person name="Radwan O."/>
            <person name="Ruiz O.N."/>
        </authorList>
    </citation>
    <scope>NUCLEOTIDE SEQUENCE [LARGE SCALE GENOMIC DNA]</scope>
    <source>
        <strain evidence="2 3">6</strain>
    </source>
</reference>
<proteinExistence type="predicted"/>
<keyword evidence="1" id="KW-0732">Signal</keyword>
<accession>A0A2S5GLA8</accession>
<protein>
    <recommendedName>
        <fullName evidence="4">DUF1120 domain-containing protein</fullName>
    </recommendedName>
</protein>
<dbReference type="EMBL" id="PREU01000013">
    <property type="protein sequence ID" value="PPA73706.1"/>
    <property type="molecule type" value="Genomic_DNA"/>
</dbReference>
<dbReference type="Pfam" id="PF06551">
    <property type="entry name" value="DUF1120"/>
    <property type="match status" value="1"/>
</dbReference>
<organism evidence="2 3">
    <name type="scientific">Achromobacter spanius</name>
    <dbReference type="NCBI Taxonomy" id="217203"/>
    <lineage>
        <taxon>Bacteria</taxon>
        <taxon>Pseudomonadati</taxon>
        <taxon>Pseudomonadota</taxon>
        <taxon>Betaproteobacteria</taxon>
        <taxon>Burkholderiales</taxon>
        <taxon>Alcaligenaceae</taxon>
        <taxon>Achromobacter</taxon>
    </lineage>
</organism>
<gene>
    <name evidence="2" type="ORF">C4E15_23885</name>
</gene>
<name>A0A2S5GLA8_9BURK</name>
<dbReference type="InterPro" id="IPR010546">
    <property type="entry name" value="DUF1120"/>
</dbReference>
<evidence type="ECO:0000313" key="2">
    <source>
        <dbReference type="EMBL" id="PPA73706.1"/>
    </source>
</evidence>
<evidence type="ECO:0000313" key="3">
    <source>
        <dbReference type="Proteomes" id="UP000239990"/>
    </source>
</evidence>
<comment type="caution">
    <text evidence="2">The sequence shown here is derived from an EMBL/GenBank/DDBJ whole genome shotgun (WGS) entry which is preliminary data.</text>
</comment>
<sequence length="238" mass="24816">MFADRMTTAPRLFACLALAAASSTHAATGQANLVIAGQLTPPACNLGVGGGGAIDFGTLPFQSLNHNGTLLPEERPRLEIVCGGPTRVAFTVHENRPDSAITHQEASAAGMPWPYQNPVNGAPHAWGLGRIDDVKIGAVVLLVRPQATVVDGVPPFLSTSMVLSRPSGAPSWPVQSAVDTINLNPTDEYSFGKDASAMPITTASVSLAVIPVLNRTAALPTSKEIPLDGSVTFTLRYL</sequence>
<evidence type="ECO:0008006" key="4">
    <source>
        <dbReference type="Google" id="ProtNLM"/>
    </source>
</evidence>
<dbReference type="AlphaFoldDB" id="A0A2S5GLA8"/>
<feature type="signal peptide" evidence="1">
    <location>
        <begin position="1"/>
        <end position="26"/>
    </location>
</feature>
<dbReference type="Proteomes" id="UP000239990">
    <property type="component" value="Unassembled WGS sequence"/>
</dbReference>
<evidence type="ECO:0000256" key="1">
    <source>
        <dbReference type="SAM" id="SignalP"/>
    </source>
</evidence>
<dbReference type="RefSeq" id="WP_104145156.1">
    <property type="nucleotide sequence ID" value="NZ_PREU01000013.1"/>
</dbReference>
<dbReference type="OrthoDB" id="8664649at2"/>
<feature type="chain" id="PRO_5015498906" description="DUF1120 domain-containing protein" evidence="1">
    <location>
        <begin position="27"/>
        <end position="238"/>
    </location>
</feature>